<reference evidence="2" key="1">
    <citation type="journal article" date="2012" name="BMC Genomics">
        <title>Genome sequence of the necrotrophic fungus Penicillium digitatum, the main postharvest pathogen of citrus.</title>
        <authorList>
            <person name="Marcet-Houben M."/>
            <person name="Ballester A.-R."/>
            <person name="de la Fuente B."/>
            <person name="Harries E."/>
            <person name="Marcos J.F."/>
            <person name="Gonzalez-Candelas L."/>
            <person name="Gabaldon T."/>
        </authorList>
    </citation>
    <scope>NUCLEOTIDE SEQUENCE [LARGE SCALE GENOMIC DNA]</scope>
    <source>
        <strain evidence="2">PHI26 / CECT 20796</strain>
    </source>
</reference>
<proteinExistence type="predicted"/>
<gene>
    <name evidence="1" type="ORF">PDIG_75200</name>
</gene>
<dbReference type="STRING" id="1170229.K9G168"/>
<dbReference type="EMBL" id="AKCT01000267">
    <property type="protein sequence ID" value="EKV07006.1"/>
    <property type="molecule type" value="Genomic_DNA"/>
</dbReference>
<dbReference type="InParanoid" id="K9G168"/>
<name>K9G168_PEND2</name>
<keyword evidence="2" id="KW-1185">Reference proteome</keyword>
<accession>K9G168</accession>
<dbReference type="AlphaFoldDB" id="K9G168"/>
<organism evidence="1 2">
    <name type="scientific">Penicillium digitatum (strain PHI26 / CECT 20796)</name>
    <name type="common">Green mold</name>
    <dbReference type="NCBI Taxonomy" id="1170229"/>
    <lineage>
        <taxon>Eukaryota</taxon>
        <taxon>Fungi</taxon>
        <taxon>Dikarya</taxon>
        <taxon>Ascomycota</taxon>
        <taxon>Pezizomycotina</taxon>
        <taxon>Eurotiomycetes</taxon>
        <taxon>Eurotiomycetidae</taxon>
        <taxon>Eurotiales</taxon>
        <taxon>Aspergillaceae</taxon>
        <taxon>Penicillium</taxon>
    </lineage>
</organism>
<dbReference type="Proteomes" id="UP000009882">
    <property type="component" value="Unassembled WGS sequence"/>
</dbReference>
<protein>
    <submittedName>
        <fullName evidence="1">Uncharacterized protein</fullName>
    </submittedName>
</protein>
<evidence type="ECO:0000313" key="1">
    <source>
        <dbReference type="EMBL" id="EKV07006.1"/>
    </source>
</evidence>
<dbReference type="HOGENOM" id="CLU_2171893_0_0_1"/>
<sequence length="110" mass="11632">MSAGTSAGASEDQRASLTSRVLPIMTLSEGPSPLTNPLTPIPLYICSLTSRSAISSPGASHSHRWGRRTRPNLCTGSSGTWSFLAVDYGSLQNLGDAERTNPITSFKIPL</sequence>
<evidence type="ECO:0000313" key="2">
    <source>
        <dbReference type="Proteomes" id="UP000009882"/>
    </source>
</evidence>
<comment type="caution">
    <text evidence="1">The sequence shown here is derived from an EMBL/GenBank/DDBJ whole genome shotgun (WGS) entry which is preliminary data.</text>
</comment>